<dbReference type="InterPro" id="IPR036259">
    <property type="entry name" value="MFS_trans_sf"/>
</dbReference>
<feature type="transmembrane region" description="Helical" evidence="1">
    <location>
        <begin position="62"/>
        <end position="84"/>
    </location>
</feature>
<accession>J3TEN0</accession>
<organism evidence="2 3">
    <name type="scientific">Candidatus Carsonella ruddii PC isolate NHV</name>
    <dbReference type="NCBI Taxonomy" id="1202540"/>
    <lineage>
        <taxon>Bacteria</taxon>
        <taxon>Pseudomonadati</taxon>
        <taxon>Pseudomonadota</taxon>
        <taxon>Gammaproteobacteria</taxon>
        <taxon>Oceanospirillales</taxon>
        <taxon>Halomonadaceae</taxon>
        <taxon>Zymobacter group</taxon>
        <taxon>Candidatus Carsonella</taxon>
    </lineage>
</organism>
<name>J3TEN0_CARRU</name>
<feature type="transmembrane region" description="Helical" evidence="1">
    <location>
        <begin position="90"/>
        <end position="109"/>
    </location>
</feature>
<feature type="transmembrane region" description="Helical" evidence="1">
    <location>
        <begin position="155"/>
        <end position="173"/>
    </location>
</feature>
<keyword evidence="1" id="KW-0812">Transmembrane</keyword>
<dbReference type="SUPFAM" id="SSF103473">
    <property type="entry name" value="MFS general substrate transporter"/>
    <property type="match status" value="1"/>
</dbReference>
<dbReference type="HOGENOM" id="CLU_760093_0_0_6"/>
<keyword evidence="1" id="KW-1133">Transmembrane helix</keyword>
<feature type="transmembrane region" description="Helical" evidence="1">
    <location>
        <begin position="6"/>
        <end position="28"/>
    </location>
</feature>
<sequence>MNKNIIILLMIVFNIYFYNNIINSNLILKFSNAHTKNFVNFKIMIFHYIGNITGSYVFSKRLFINLVPISLYFYLLFLNFFFFIIKHSHNLYFCLFLKLFVGFLISSINNTSEFYVLKHNKKLSNFYNSIIYFTSFIAQNTLNLFKINFLNANKLYIYVFLITIINNKLLLIIDDINFENKKKLKFKNLEKPNIFIIIIFMFIILFISILNSYINNMFKKSITNELSTFTNFTSLGGAISFFLILFFSDKNKKKLLISFLSLLLTLSCLITYFLNYKIIKCYILLLMGFSTYPIYFISCGLINKRFSKKNNIIYSIANSLSYGFSPFISVIYNKNNVFIFFFYIKIITIIFLTMLFFY</sequence>
<evidence type="ECO:0000313" key="3">
    <source>
        <dbReference type="Proteomes" id="UP000003935"/>
    </source>
</evidence>
<proteinExistence type="predicted"/>
<feature type="transmembrane region" description="Helical" evidence="1">
    <location>
        <begin position="194"/>
        <end position="214"/>
    </location>
</feature>
<dbReference type="Proteomes" id="UP000003935">
    <property type="component" value="Chromosome"/>
</dbReference>
<evidence type="ECO:0000256" key="1">
    <source>
        <dbReference type="SAM" id="Phobius"/>
    </source>
</evidence>
<dbReference type="EMBL" id="CP003545">
    <property type="protein sequence ID" value="AFP84257.1"/>
    <property type="molecule type" value="Genomic_DNA"/>
</dbReference>
<evidence type="ECO:0000313" key="2">
    <source>
        <dbReference type="EMBL" id="AFP84257.1"/>
    </source>
</evidence>
<dbReference type="KEGG" id="crv:A357_031"/>
<gene>
    <name evidence="2" type="ORF">A357_031</name>
</gene>
<feature type="transmembrane region" description="Helical" evidence="1">
    <location>
        <begin position="313"/>
        <end position="332"/>
    </location>
</feature>
<feature type="transmembrane region" description="Helical" evidence="1">
    <location>
        <begin position="338"/>
        <end position="357"/>
    </location>
</feature>
<dbReference type="Gene3D" id="1.20.1250.20">
    <property type="entry name" value="MFS general substrate transporter like domains"/>
    <property type="match status" value="1"/>
</dbReference>
<reference evidence="2 3" key="1">
    <citation type="journal article" date="2012" name="Mol. Biol. Evol.">
        <title>Genome reduction and co-evolution between the primary and secondary bacterial symbionts of psyllids.</title>
        <authorList>
            <person name="Sloan D.B."/>
            <person name="Moran N.A."/>
        </authorList>
    </citation>
    <scope>NUCLEOTIDE SEQUENCE [LARGE SCALE GENOMIC DNA]</scope>
    <source>
        <strain evidence="2 3">PC</strain>
    </source>
</reference>
<feature type="transmembrane region" description="Helical" evidence="1">
    <location>
        <begin position="226"/>
        <end position="248"/>
    </location>
</feature>
<feature type="transmembrane region" description="Helical" evidence="1">
    <location>
        <begin position="282"/>
        <end position="301"/>
    </location>
</feature>
<dbReference type="OrthoDB" id="9830755at2"/>
<feature type="transmembrane region" description="Helical" evidence="1">
    <location>
        <begin position="130"/>
        <end position="149"/>
    </location>
</feature>
<feature type="transmembrane region" description="Helical" evidence="1">
    <location>
        <begin position="255"/>
        <end position="276"/>
    </location>
</feature>
<dbReference type="STRING" id="1202540.A357_031"/>
<protein>
    <submittedName>
        <fullName evidence="2">Uncharacterized protein</fullName>
    </submittedName>
</protein>
<dbReference type="PATRIC" id="fig|1202540.3.peg.31"/>
<dbReference type="AlphaFoldDB" id="J3TEN0"/>
<keyword evidence="1" id="KW-0472">Membrane</keyword>